<dbReference type="PANTHER" id="PTHR11941:SF54">
    <property type="entry name" value="ENOYL-COA HYDRATASE, MITOCHONDRIAL"/>
    <property type="match status" value="1"/>
</dbReference>
<reference evidence="1" key="2">
    <citation type="submission" date="2023-01" db="EMBL/GenBank/DDBJ databases">
        <title>Draft genome sequence of Algimonas porphyrae strain NBRC 108216.</title>
        <authorList>
            <person name="Sun Q."/>
            <person name="Mori K."/>
        </authorList>
    </citation>
    <scope>NUCLEOTIDE SEQUENCE</scope>
    <source>
        <strain evidence="1">NBRC 108216</strain>
    </source>
</reference>
<keyword evidence="2" id="KW-1185">Reference proteome</keyword>
<comment type="caution">
    <text evidence="1">The sequence shown here is derived from an EMBL/GenBank/DDBJ whole genome shotgun (WGS) entry which is preliminary data.</text>
</comment>
<dbReference type="InterPro" id="IPR029045">
    <property type="entry name" value="ClpP/crotonase-like_dom_sf"/>
</dbReference>
<sequence>MTDLLSYDLTDDVATIRLDDGKANAFSNLMFDAINAAMDRADREAKIIVIRGRDGIFSAGYNLKELMQGGDTAVQLVKRGSDFAVRMMETRKPVITAGDGHIVALGAFLFLAADYRIGCSDHSGTAFQVGLPETAKGLPMHNFGRELAAPRLNQRYFSRAFINGEMFSPDAAVDVGYLDAAVDDVDAGVAKAVAFFKSVSLHAFAINKPRGHQTLLPVLKQAIIDDMDLQIG</sequence>
<dbReference type="EMBL" id="BSNJ01000003">
    <property type="protein sequence ID" value="GLQ20679.1"/>
    <property type="molecule type" value="Genomic_DNA"/>
</dbReference>
<organism evidence="1 2">
    <name type="scientific">Algimonas porphyrae</name>
    <dbReference type="NCBI Taxonomy" id="1128113"/>
    <lineage>
        <taxon>Bacteria</taxon>
        <taxon>Pseudomonadati</taxon>
        <taxon>Pseudomonadota</taxon>
        <taxon>Alphaproteobacteria</taxon>
        <taxon>Maricaulales</taxon>
        <taxon>Robiginitomaculaceae</taxon>
        <taxon>Algimonas</taxon>
    </lineage>
</organism>
<dbReference type="Proteomes" id="UP001161390">
    <property type="component" value="Unassembled WGS sequence"/>
</dbReference>
<dbReference type="CDD" id="cd06558">
    <property type="entry name" value="crotonase-like"/>
    <property type="match status" value="1"/>
</dbReference>
<reference evidence="1" key="1">
    <citation type="journal article" date="2014" name="Int. J. Syst. Evol. Microbiol.">
        <title>Complete genome of a new Firmicutes species belonging to the dominant human colonic microbiota ('Ruminococcus bicirculans') reveals two chromosomes and a selective capacity to utilize plant glucans.</title>
        <authorList>
            <consortium name="NISC Comparative Sequencing Program"/>
            <person name="Wegmann U."/>
            <person name="Louis P."/>
            <person name="Goesmann A."/>
            <person name="Henrissat B."/>
            <person name="Duncan S.H."/>
            <person name="Flint H.J."/>
        </authorList>
    </citation>
    <scope>NUCLEOTIDE SEQUENCE</scope>
    <source>
        <strain evidence="1">NBRC 108216</strain>
    </source>
</reference>
<gene>
    <name evidence="1" type="ORF">GCM10007854_16340</name>
</gene>
<dbReference type="Gene3D" id="3.90.226.10">
    <property type="entry name" value="2-enoyl-CoA Hydratase, Chain A, domain 1"/>
    <property type="match status" value="1"/>
</dbReference>
<dbReference type="NCBIfam" id="NF004858">
    <property type="entry name" value="PRK06213.1"/>
    <property type="match status" value="1"/>
</dbReference>
<evidence type="ECO:0000313" key="2">
    <source>
        <dbReference type="Proteomes" id="UP001161390"/>
    </source>
</evidence>
<dbReference type="Pfam" id="PF00378">
    <property type="entry name" value="ECH_1"/>
    <property type="match status" value="1"/>
</dbReference>
<evidence type="ECO:0000313" key="1">
    <source>
        <dbReference type="EMBL" id="GLQ20679.1"/>
    </source>
</evidence>
<name>A0ABQ5V0I0_9PROT</name>
<dbReference type="RefSeq" id="WP_284371439.1">
    <property type="nucleotide sequence ID" value="NZ_BSNJ01000003.1"/>
</dbReference>
<dbReference type="SUPFAM" id="SSF52096">
    <property type="entry name" value="ClpP/crotonase"/>
    <property type="match status" value="1"/>
</dbReference>
<dbReference type="PANTHER" id="PTHR11941">
    <property type="entry name" value="ENOYL-COA HYDRATASE-RELATED"/>
    <property type="match status" value="1"/>
</dbReference>
<dbReference type="InterPro" id="IPR001753">
    <property type="entry name" value="Enoyl-CoA_hydra/iso"/>
</dbReference>
<accession>A0ABQ5V0I0</accession>
<protein>
    <submittedName>
        <fullName evidence="1">Enoyl-CoA hydratase</fullName>
    </submittedName>
</protein>
<proteinExistence type="predicted"/>